<dbReference type="Pfam" id="PF00171">
    <property type="entry name" value="Aldedh"/>
    <property type="match status" value="1"/>
</dbReference>
<organism evidence="6 7">
    <name type="scientific">Nocardia pulmonis</name>
    <dbReference type="NCBI Taxonomy" id="2951408"/>
    <lineage>
        <taxon>Bacteria</taxon>
        <taxon>Bacillati</taxon>
        <taxon>Actinomycetota</taxon>
        <taxon>Actinomycetes</taxon>
        <taxon>Mycobacteriales</taxon>
        <taxon>Nocardiaceae</taxon>
        <taxon>Nocardia</taxon>
    </lineage>
</organism>
<accession>A0A9X2ECG6</accession>
<name>A0A9X2ECG6_9NOCA</name>
<comment type="caution">
    <text evidence="6">The sequence shown here is derived from an EMBL/GenBank/DDBJ whole genome shotgun (WGS) entry which is preliminary data.</text>
</comment>
<dbReference type="InterPro" id="IPR016161">
    <property type="entry name" value="Ald_DH/histidinol_DH"/>
</dbReference>
<comment type="similarity">
    <text evidence="1 4">Belongs to the aldehyde dehydrogenase family.</text>
</comment>
<dbReference type="SUPFAM" id="SSF53720">
    <property type="entry name" value="ALDH-like"/>
    <property type="match status" value="1"/>
</dbReference>
<evidence type="ECO:0000256" key="4">
    <source>
        <dbReference type="RuleBase" id="RU003345"/>
    </source>
</evidence>
<dbReference type="InterPro" id="IPR016162">
    <property type="entry name" value="Ald_DH_N"/>
</dbReference>
<proteinExistence type="inferred from homology"/>
<evidence type="ECO:0000256" key="3">
    <source>
        <dbReference type="PROSITE-ProRule" id="PRU10007"/>
    </source>
</evidence>
<gene>
    <name evidence="6" type="ORF">NDR86_32860</name>
</gene>
<evidence type="ECO:0000313" key="7">
    <source>
        <dbReference type="Proteomes" id="UP001139157"/>
    </source>
</evidence>
<dbReference type="InterPro" id="IPR029510">
    <property type="entry name" value="Ald_DH_CS_GLU"/>
</dbReference>
<reference evidence="6" key="1">
    <citation type="submission" date="2022-06" db="EMBL/GenBank/DDBJ databases">
        <title>Novel species in genus nocardia.</title>
        <authorList>
            <person name="Li F."/>
        </authorList>
    </citation>
    <scope>NUCLEOTIDE SEQUENCE</scope>
    <source>
        <strain evidence="6">CDC141</strain>
    </source>
</reference>
<dbReference type="FunFam" id="3.40.605.10:FF:000007">
    <property type="entry name" value="NAD/NADP-dependent betaine aldehyde dehydrogenase"/>
    <property type="match status" value="1"/>
</dbReference>
<keyword evidence="7" id="KW-1185">Reference proteome</keyword>
<dbReference type="Gene3D" id="3.40.309.10">
    <property type="entry name" value="Aldehyde Dehydrogenase, Chain A, domain 2"/>
    <property type="match status" value="1"/>
</dbReference>
<dbReference type="GO" id="GO:0016620">
    <property type="term" value="F:oxidoreductase activity, acting on the aldehyde or oxo group of donors, NAD or NADP as acceptor"/>
    <property type="evidence" value="ECO:0007669"/>
    <property type="project" value="InterPro"/>
</dbReference>
<evidence type="ECO:0000313" key="6">
    <source>
        <dbReference type="EMBL" id="MCM6778289.1"/>
    </source>
</evidence>
<evidence type="ECO:0000259" key="5">
    <source>
        <dbReference type="Pfam" id="PF00171"/>
    </source>
</evidence>
<dbReference type="EMBL" id="JAMRXG010000020">
    <property type="protein sequence ID" value="MCM6778289.1"/>
    <property type="molecule type" value="Genomic_DNA"/>
</dbReference>
<dbReference type="PROSITE" id="PS00687">
    <property type="entry name" value="ALDEHYDE_DEHYDR_GLU"/>
    <property type="match status" value="1"/>
</dbReference>
<protein>
    <submittedName>
        <fullName evidence="6">Aldehyde dehydrogenase family protein</fullName>
    </submittedName>
</protein>
<dbReference type="InterPro" id="IPR016160">
    <property type="entry name" value="Ald_DH_CS_CYS"/>
</dbReference>
<dbReference type="Proteomes" id="UP001139157">
    <property type="component" value="Unassembled WGS sequence"/>
</dbReference>
<dbReference type="AlphaFoldDB" id="A0A9X2ECG6"/>
<dbReference type="FunFam" id="3.40.309.10:FF:000012">
    <property type="entry name" value="Betaine aldehyde dehydrogenase"/>
    <property type="match status" value="1"/>
</dbReference>
<evidence type="ECO:0000256" key="1">
    <source>
        <dbReference type="ARBA" id="ARBA00009986"/>
    </source>
</evidence>
<dbReference type="PANTHER" id="PTHR11699">
    <property type="entry name" value="ALDEHYDE DEHYDROGENASE-RELATED"/>
    <property type="match status" value="1"/>
</dbReference>
<dbReference type="PROSITE" id="PS00070">
    <property type="entry name" value="ALDEHYDE_DEHYDR_CYS"/>
    <property type="match status" value="1"/>
</dbReference>
<dbReference type="RefSeq" id="WP_251917765.1">
    <property type="nucleotide sequence ID" value="NZ_JAMRXG010000020.1"/>
</dbReference>
<keyword evidence="2 4" id="KW-0560">Oxidoreductase</keyword>
<feature type="active site" evidence="3">
    <location>
        <position position="253"/>
    </location>
</feature>
<dbReference type="Gene3D" id="3.40.605.10">
    <property type="entry name" value="Aldehyde Dehydrogenase, Chain A, domain 1"/>
    <property type="match status" value="1"/>
</dbReference>
<evidence type="ECO:0000256" key="2">
    <source>
        <dbReference type="ARBA" id="ARBA00023002"/>
    </source>
</evidence>
<dbReference type="InterPro" id="IPR015590">
    <property type="entry name" value="Aldehyde_DH_dom"/>
</dbReference>
<sequence>MTVSTAPHPLYIGGRFAAAASGRTFTTIDPSTGEPLAEVAYAGPEDVRAAVAAARAALDGPWGAMPAAERGRLLARLADLIEDHAAELAELESRDGGKPIAVTRTLDVPAAAAQFRYFSGWPTRIEGETIPVSVPNTLCYTRKEPVGVCAQIIPWNFALLMAAWKLGAALAAGCTVVVKPAEQTPLTTLRLAELIERAGFPPGTVNVLTGDGATGAALVDAPGIDKIVFTGSTAVGREIGAKAGRALERMTLELGGKSPNIILPDADLEAAITGAYRGIYFNTGQACNAASRLYVHESVFDEVIEGILVRANQARVGPALDPATEFGPLISLEQYRRVREYLRDGIAAGATLRAGEIPAAEPPGGYFLRPALFTDVTPDMRICREEIFGPVLVAASFRDVDEAVRLANDTEYGLAAGVWTRDLGRAHTLAARLRAGSVYVNTWAPGDPATPFGGIKASGVGREMGRAGVEAYLEVKSVWTALG</sequence>
<dbReference type="InterPro" id="IPR016163">
    <property type="entry name" value="Ald_DH_C"/>
</dbReference>
<feature type="domain" description="Aldehyde dehydrogenase" evidence="5">
    <location>
        <begin position="19"/>
        <end position="478"/>
    </location>
</feature>